<dbReference type="Gene3D" id="1.20.120.530">
    <property type="entry name" value="GntR ligand-binding domain-like"/>
    <property type="match status" value="1"/>
</dbReference>
<dbReference type="GO" id="GO:0003677">
    <property type="term" value="F:DNA binding"/>
    <property type="evidence" value="ECO:0007669"/>
    <property type="project" value="UniProtKB-KW"/>
</dbReference>
<reference evidence="5 6" key="1">
    <citation type="submission" date="2016-10" db="EMBL/GenBank/DDBJ databases">
        <authorList>
            <person name="de Groot N.N."/>
        </authorList>
    </citation>
    <scope>NUCLEOTIDE SEQUENCE [LARGE SCALE GENOMIC DNA]</scope>
    <source>
        <strain evidence="5 6">DSM 21800</strain>
    </source>
</reference>
<name>A0A1H1YIY6_9ACTN</name>
<evidence type="ECO:0000313" key="6">
    <source>
        <dbReference type="Proteomes" id="UP000199103"/>
    </source>
</evidence>
<dbReference type="STRING" id="630515.SAMN04489812_4606"/>
<evidence type="ECO:0000259" key="4">
    <source>
        <dbReference type="SMART" id="SM00895"/>
    </source>
</evidence>
<dbReference type="Pfam" id="PF08461">
    <property type="entry name" value="WHD_RNase_R"/>
    <property type="match status" value="1"/>
</dbReference>
<dbReference type="InterPro" id="IPR013668">
    <property type="entry name" value="RNase_R_HTH_12"/>
</dbReference>
<dbReference type="EMBL" id="LT629772">
    <property type="protein sequence ID" value="SDT21382.1"/>
    <property type="molecule type" value="Genomic_DNA"/>
</dbReference>
<dbReference type="InterPro" id="IPR008920">
    <property type="entry name" value="TF_FadR/GntR_C"/>
</dbReference>
<evidence type="ECO:0000256" key="1">
    <source>
        <dbReference type="ARBA" id="ARBA00023015"/>
    </source>
</evidence>
<organism evidence="5 6">
    <name type="scientific">Microlunatus soli</name>
    <dbReference type="NCBI Taxonomy" id="630515"/>
    <lineage>
        <taxon>Bacteria</taxon>
        <taxon>Bacillati</taxon>
        <taxon>Actinomycetota</taxon>
        <taxon>Actinomycetes</taxon>
        <taxon>Propionibacteriales</taxon>
        <taxon>Propionibacteriaceae</taxon>
        <taxon>Microlunatus</taxon>
    </lineage>
</organism>
<proteinExistence type="predicted"/>
<dbReference type="AlphaFoldDB" id="A0A1H1YIY6"/>
<keyword evidence="6" id="KW-1185">Reference proteome</keyword>
<dbReference type="SUPFAM" id="SSF48008">
    <property type="entry name" value="GntR ligand-binding domain-like"/>
    <property type="match status" value="1"/>
</dbReference>
<protein>
    <submittedName>
        <fullName evidence="5">DNA-binding transcriptional regulator, GntR family</fullName>
    </submittedName>
</protein>
<dbReference type="SMART" id="SM00895">
    <property type="entry name" value="FCD"/>
    <property type="match status" value="1"/>
</dbReference>
<gene>
    <name evidence="5" type="ORF">SAMN04489812_4606</name>
</gene>
<accession>A0A1H1YIY6</accession>
<evidence type="ECO:0000313" key="5">
    <source>
        <dbReference type="EMBL" id="SDT21382.1"/>
    </source>
</evidence>
<sequence length="246" mass="26779">MIGAGQGPIGARDIRRALAEQGLSVSEATISRKLRDLDGRQLTTPVERKGRVLGAAGRQLLRSSLRRQEQSEMLSRLDRVHTVTDVIHLLRARRIIEPEAVRGGAAGVDQAAVRRLTRMVADHDTALAGDGDEIPRALVLDFHRTITSFTDNPVIATMAGIALAPGLDHVEAMLDVILQTRHISRASVAEHARICEYFVAGDADAAAEAMQDHLDRLTDETIAFTSSHGEELANRLLAAERSRHEA</sequence>
<dbReference type="Pfam" id="PF07729">
    <property type="entry name" value="FCD"/>
    <property type="match status" value="1"/>
</dbReference>
<dbReference type="PANTHER" id="PTHR43537">
    <property type="entry name" value="TRANSCRIPTIONAL REGULATOR, GNTR FAMILY"/>
    <property type="match status" value="1"/>
</dbReference>
<dbReference type="PANTHER" id="PTHR43537:SF24">
    <property type="entry name" value="GLUCONATE OPERON TRANSCRIPTIONAL REPRESSOR"/>
    <property type="match status" value="1"/>
</dbReference>
<evidence type="ECO:0000256" key="3">
    <source>
        <dbReference type="ARBA" id="ARBA00023163"/>
    </source>
</evidence>
<keyword evidence="3" id="KW-0804">Transcription</keyword>
<keyword evidence="1" id="KW-0805">Transcription regulation</keyword>
<keyword evidence="2 5" id="KW-0238">DNA-binding</keyword>
<dbReference type="Proteomes" id="UP000199103">
    <property type="component" value="Chromosome I"/>
</dbReference>
<evidence type="ECO:0000256" key="2">
    <source>
        <dbReference type="ARBA" id="ARBA00023125"/>
    </source>
</evidence>
<dbReference type="InterPro" id="IPR011711">
    <property type="entry name" value="GntR_C"/>
</dbReference>
<feature type="domain" description="GntR C-terminal" evidence="4">
    <location>
        <begin position="88"/>
        <end position="216"/>
    </location>
</feature>